<comment type="caution">
    <text evidence="2">The sequence shown here is derived from an EMBL/GenBank/DDBJ whole genome shotgun (WGS) entry which is preliminary data.</text>
</comment>
<dbReference type="OrthoDB" id="5988131at2759"/>
<evidence type="ECO:0000313" key="2">
    <source>
        <dbReference type="EMBL" id="CAB4017093.1"/>
    </source>
</evidence>
<accession>A0A7D9EUR3</accession>
<organism evidence="2 3">
    <name type="scientific">Paramuricea clavata</name>
    <name type="common">Red gorgonian</name>
    <name type="synonym">Violescent sea-whip</name>
    <dbReference type="NCBI Taxonomy" id="317549"/>
    <lineage>
        <taxon>Eukaryota</taxon>
        <taxon>Metazoa</taxon>
        <taxon>Cnidaria</taxon>
        <taxon>Anthozoa</taxon>
        <taxon>Octocorallia</taxon>
        <taxon>Malacalcyonacea</taxon>
        <taxon>Plexauridae</taxon>
        <taxon>Paramuricea</taxon>
    </lineage>
</organism>
<name>A0A7D9EUR3_PARCT</name>
<protein>
    <submittedName>
        <fullName evidence="2">Uncharacterized protein</fullName>
    </submittedName>
</protein>
<evidence type="ECO:0000313" key="3">
    <source>
        <dbReference type="Proteomes" id="UP001152795"/>
    </source>
</evidence>
<dbReference type="EMBL" id="CACRXK020009402">
    <property type="protein sequence ID" value="CAB4017093.1"/>
    <property type="molecule type" value="Genomic_DNA"/>
</dbReference>
<proteinExistence type="predicted"/>
<feature type="region of interest" description="Disordered" evidence="1">
    <location>
        <begin position="140"/>
        <end position="160"/>
    </location>
</feature>
<keyword evidence="3" id="KW-1185">Reference proteome</keyword>
<gene>
    <name evidence="2" type="ORF">PACLA_8A011995</name>
</gene>
<dbReference type="Proteomes" id="UP001152795">
    <property type="component" value="Unassembled WGS sequence"/>
</dbReference>
<dbReference type="AlphaFoldDB" id="A0A7D9EUR3"/>
<reference evidence="2" key="1">
    <citation type="submission" date="2020-04" db="EMBL/GenBank/DDBJ databases">
        <authorList>
            <person name="Alioto T."/>
            <person name="Alioto T."/>
            <person name="Gomez Garrido J."/>
        </authorList>
    </citation>
    <scope>NUCLEOTIDE SEQUENCE</scope>
    <source>
        <strain evidence="2">A484AB</strain>
    </source>
</reference>
<sequence length="160" mass="18526">MDENDDDDDVGGNGKIPISKRNELIKEILLTPGRVISFTILNYKGTFRKNGYELKGRLLMQYIIDNMRNLPLGQLQTFTVPSNKSKVFFFVKEEIPERESDTMSAFVQELAKFCLDLKEYTEAYNSECHTRDKHQLEYTTKSTMEISSPSKIKRTNEDNP</sequence>
<evidence type="ECO:0000256" key="1">
    <source>
        <dbReference type="SAM" id="MobiDB-lite"/>
    </source>
</evidence>
<feature type="compositionally biased region" description="Polar residues" evidence="1">
    <location>
        <begin position="140"/>
        <end position="150"/>
    </location>
</feature>